<organism evidence="1">
    <name type="scientific">bioreactor metagenome</name>
    <dbReference type="NCBI Taxonomy" id="1076179"/>
    <lineage>
        <taxon>unclassified sequences</taxon>
        <taxon>metagenomes</taxon>
        <taxon>ecological metagenomes</taxon>
    </lineage>
</organism>
<evidence type="ECO:0008006" key="2">
    <source>
        <dbReference type="Google" id="ProtNLM"/>
    </source>
</evidence>
<dbReference type="AlphaFoldDB" id="A0A645DE76"/>
<reference evidence="1" key="1">
    <citation type="submission" date="2019-08" db="EMBL/GenBank/DDBJ databases">
        <authorList>
            <person name="Kucharzyk K."/>
            <person name="Murdoch R.W."/>
            <person name="Higgins S."/>
            <person name="Loffler F."/>
        </authorList>
    </citation>
    <scope>NUCLEOTIDE SEQUENCE</scope>
</reference>
<protein>
    <recommendedName>
        <fullName evidence="2">Bacterial surface antigen (D15) domain-containing protein</fullName>
    </recommendedName>
</protein>
<accession>A0A645DE76</accession>
<name>A0A645DE76_9ZZZZ</name>
<evidence type="ECO:0000313" key="1">
    <source>
        <dbReference type="EMBL" id="MPM87714.1"/>
    </source>
</evidence>
<sequence length="232" mass="26000">MYFLEDTLRLSLTNAVEHLSDFKNSAHLNYFDGNMYLYHARLQARLLPKGTGSWHFPDSSFAVSYQILGDYGTSRSFLGSRVETELADGKIGLFGTLKTFNRFALDGKGDVPFFFSDGFRTTSSTIKGQGHDLSLAVNPANHLVGMQLGFGYRPVNFNPTMAELLLFKNSSVAIYTDLLWYEKSFAPALSLGLELHTDISLLGIRTLPLTIYGGWDQKGNTFVWGFWFNVAF</sequence>
<dbReference type="EMBL" id="VSSQ01035489">
    <property type="protein sequence ID" value="MPM87714.1"/>
    <property type="molecule type" value="Genomic_DNA"/>
</dbReference>
<comment type="caution">
    <text evidence="1">The sequence shown here is derived from an EMBL/GenBank/DDBJ whole genome shotgun (WGS) entry which is preliminary data.</text>
</comment>
<proteinExistence type="predicted"/>
<gene>
    <name evidence="1" type="ORF">SDC9_134814</name>
</gene>